<sequence>MTVTWPIGHTRLPLKRGAGLSARSESFMEQPAALPFIMPD</sequence>
<dbReference type="AlphaFoldDB" id="A0A6J5K950"/>
<protein>
    <submittedName>
        <fullName evidence="1">Uncharacterized protein</fullName>
    </submittedName>
</protein>
<evidence type="ECO:0000313" key="1">
    <source>
        <dbReference type="EMBL" id="CAB4050321.1"/>
    </source>
</evidence>
<dbReference type="Proteomes" id="UP000494102">
    <property type="component" value="Unassembled WGS sequence"/>
</dbReference>
<reference evidence="1 2" key="1">
    <citation type="submission" date="2020-04" db="EMBL/GenBank/DDBJ databases">
        <authorList>
            <person name="De Canck E."/>
        </authorList>
    </citation>
    <scope>NUCLEOTIDE SEQUENCE [LARGE SCALE GENOMIC DNA]</scope>
    <source>
        <strain evidence="1 2">LMG 9964</strain>
    </source>
</reference>
<name>A0A6J5K950_9BURK</name>
<gene>
    <name evidence="1" type="ORF">LMG9964_03987</name>
</gene>
<dbReference type="EMBL" id="CADILN010000005">
    <property type="protein sequence ID" value="CAB4050321.1"/>
    <property type="molecule type" value="Genomic_DNA"/>
</dbReference>
<evidence type="ECO:0000313" key="2">
    <source>
        <dbReference type="Proteomes" id="UP000494102"/>
    </source>
</evidence>
<proteinExistence type="predicted"/>
<organism evidence="1 2">
    <name type="scientific">Paraburkholderia phenoliruptrix</name>
    <dbReference type="NCBI Taxonomy" id="252970"/>
    <lineage>
        <taxon>Bacteria</taxon>
        <taxon>Pseudomonadati</taxon>
        <taxon>Pseudomonadota</taxon>
        <taxon>Betaproteobacteria</taxon>
        <taxon>Burkholderiales</taxon>
        <taxon>Burkholderiaceae</taxon>
        <taxon>Paraburkholderia</taxon>
    </lineage>
</organism>
<accession>A0A6J5K950</accession>